<evidence type="ECO:0000259" key="6">
    <source>
        <dbReference type="Pfam" id="PF25963"/>
    </source>
</evidence>
<dbReference type="Pfam" id="PF25917">
    <property type="entry name" value="BSH_RND"/>
    <property type="match status" value="1"/>
</dbReference>
<gene>
    <name evidence="7" type="ORF">D6851_06930</name>
</gene>
<dbReference type="EMBL" id="RAPF01000003">
    <property type="protein sequence ID" value="RKF21753.1"/>
    <property type="molecule type" value="Genomic_DNA"/>
</dbReference>
<dbReference type="GO" id="GO:0055085">
    <property type="term" value="P:transmembrane transport"/>
    <property type="evidence" value="ECO:0007669"/>
    <property type="project" value="InterPro"/>
</dbReference>
<keyword evidence="8" id="KW-1185">Reference proteome</keyword>
<feature type="region of interest" description="Disordered" evidence="2">
    <location>
        <begin position="368"/>
        <end position="387"/>
    </location>
</feature>
<evidence type="ECO:0000256" key="3">
    <source>
        <dbReference type="SAM" id="Phobius"/>
    </source>
</evidence>
<dbReference type="InterPro" id="IPR058625">
    <property type="entry name" value="MdtA-like_BSH"/>
</dbReference>
<feature type="domain" description="p-hydroxybenzoic acid efflux pump subunit AaeA-like beta-barrel" evidence="6">
    <location>
        <begin position="271"/>
        <end position="363"/>
    </location>
</feature>
<dbReference type="Pfam" id="PF25876">
    <property type="entry name" value="HH_MFP_RND"/>
    <property type="match status" value="1"/>
</dbReference>
<feature type="domain" description="Multidrug resistance protein MdtA-like alpha-helical hairpin" evidence="4">
    <location>
        <begin position="138"/>
        <end position="204"/>
    </location>
</feature>
<dbReference type="PANTHER" id="PTHR30386">
    <property type="entry name" value="MEMBRANE FUSION SUBUNIT OF EMRAB-TOLC MULTIDRUG EFFLUX PUMP"/>
    <property type="match status" value="1"/>
</dbReference>
<keyword evidence="3" id="KW-0472">Membrane</keyword>
<sequence>MNDKVEDNSIPEDAAPAEEKKTAFQNPKVRRGLLIAAVVLVLVGIAWFVRYELVGKYMENTDDAYVQADAVTIAPKVSGYIDEVLVEDNQTVKKGDPLVRIDPRDYRAQAQQAQAQIDVAKANANAIRAQMGEQRAAVQQAEAQLAKARSDLAFAQSEVARYEPLVKSGAEPGQILNQRRNQADQARAAVKNAEAGLAAAQRRLGTLQAQVAQAEAQGEANTAQLDEAEVNVGSTVIRSSIDGRIGNKTVRVGQFVQPGLRLMSVVPTDNLYITANFKETQVALMRPGQPATIEVDALDGVELHGRVASFSPGTGAQFSLLPPENATGNFTKIVQRIPVRIAIDASSETQKLLVPGMSVVVTVDTRSAEGELEQIEERQEERTQAAD</sequence>
<dbReference type="Gene3D" id="1.10.287.470">
    <property type="entry name" value="Helix hairpin bin"/>
    <property type="match status" value="2"/>
</dbReference>
<name>A0A420EM49_9SPHN</name>
<feature type="transmembrane region" description="Helical" evidence="3">
    <location>
        <begin position="32"/>
        <end position="49"/>
    </location>
</feature>
<keyword evidence="3" id="KW-1133">Transmembrane helix</keyword>
<evidence type="ECO:0000259" key="4">
    <source>
        <dbReference type="Pfam" id="PF25876"/>
    </source>
</evidence>
<dbReference type="InterPro" id="IPR050739">
    <property type="entry name" value="MFP"/>
</dbReference>
<dbReference type="InterPro" id="IPR058624">
    <property type="entry name" value="MdtA-like_HH"/>
</dbReference>
<proteinExistence type="predicted"/>
<dbReference type="Gene3D" id="2.40.50.100">
    <property type="match status" value="1"/>
</dbReference>
<evidence type="ECO:0000313" key="7">
    <source>
        <dbReference type="EMBL" id="RKF21753.1"/>
    </source>
</evidence>
<evidence type="ECO:0000256" key="1">
    <source>
        <dbReference type="SAM" id="Coils"/>
    </source>
</evidence>
<feature type="region of interest" description="Disordered" evidence="2">
    <location>
        <begin position="1"/>
        <end position="22"/>
    </location>
</feature>
<dbReference type="SUPFAM" id="SSF111369">
    <property type="entry name" value="HlyD-like secretion proteins"/>
    <property type="match status" value="3"/>
</dbReference>
<dbReference type="Gene3D" id="2.40.30.170">
    <property type="match status" value="1"/>
</dbReference>
<feature type="compositionally biased region" description="Basic and acidic residues" evidence="2">
    <location>
        <begin position="375"/>
        <end position="387"/>
    </location>
</feature>
<dbReference type="InterPro" id="IPR058634">
    <property type="entry name" value="AaeA-lik-b-barrel"/>
</dbReference>
<evidence type="ECO:0000256" key="2">
    <source>
        <dbReference type="SAM" id="MobiDB-lite"/>
    </source>
</evidence>
<feature type="coiled-coil region" evidence="1">
    <location>
        <begin position="110"/>
        <end position="231"/>
    </location>
</feature>
<dbReference type="AlphaFoldDB" id="A0A420EM49"/>
<dbReference type="PANTHER" id="PTHR30386:SF24">
    <property type="entry name" value="MULTIDRUG RESISTANCE EFFLUX PUMP"/>
    <property type="match status" value="1"/>
</dbReference>
<dbReference type="RefSeq" id="WP_120324162.1">
    <property type="nucleotide sequence ID" value="NZ_RAPF01000003.1"/>
</dbReference>
<dbReference type="Proteomes" id="UP000284395">
    <property type="component" value="Unassembled WGS sequence"/>
</dbReference>
<reference evidence="7 8" key="1">
    <citation type="submission" date="2018-09" db="EMBL/GenBank/DDBJ databases">
        <title>Altererythrobacter spongiae sp. nov., isolated from a marine sponge.</title>
        <authorList>
            <person name="Zhuang L."/>
            <person name="Luo L."/>
        </authorList>
    </citation>
    <scope>NUCLEOTIDE SEQUENCE [LARGE SCALE GENOMIC DNA]</scope>
    <source>
        <strain evidence="7 8">HN-Y73</strain>
    </source>
</reference>
<comment type="caution">
    <text evidence="7">The sequence shown here is derived from an EMBL/GenBank/DDBJ whole genome shotgun (WGS) entry which is preliminary data.</text>
</comment>
<accession>A0A420EM49</accession>
<dbReference type="OrthoDB" id="9811754at2"/>
<feature type="domain" description="Multidrug resistance protein MdtA-like barrel-sandwich hybrid" evidence="5">
    <location>
        <begin position="70"/>
        <end position="265"/>
    </location>
</feature>
<organism evidence="7 8">
    <name type="scientific">Altericroceibacterium spongiae</name>
    <dbReference type="NCBI Taxonomy" id="2320269"/>
    <lineage>
        <taxon>Bacteria</taxon>
        <taxon>Pseudomonadati</taxon>
        <taxon>Pseudomonadota</taxon>
        <taxon>Alphaproteobacteria</taxon>
        <taxon>Sphingomonadales</taxon>
        <taxon>Erythrobacteraceae</taxon>
        <taxon>Altericroceibacterium</taxon>
    </lineage>
</organism>
<evidence type="ECO:0000313" key="8">
    <source>
        <dbReference type="Proteomes" id="UP000284395"/>
    </source>
</evidence>
<keyword evidence="3" id="KW-0812">Transmembrane</keyword>
<dbReference type="Pfam" id="PF25963">
    <property type="entry name" value="Beta-barrel_AAEA"/>
    <property type="match status" value="1"/>
</dbReference>
<dbReference type="PRINTS" id="PR01490">
    <property type="entry name" value="RTXTOXIND"/>
</dbReference>
<evidence type="ECO:0000259" key="5">
    <source>
        <dbReference type="Pfam" id="PF25917"/>
    </source>
</evidence>
<protein>
    <submittedName>
        <fullName evidence="7">HlyD family secretion protein</fullName>
    </submittedName>
</protein>
<keyword evidence="1" id="KW-0175">Coiled coil</keyword>